<organism evidence="1 2">
    <name type="scientific">Ditylenchus dipsaci</name>
    <dbReference type="NCBI Taxonomy" id="166011"/>
    <lineage>
        <taxon>Eukaryota</taxon>
        <taxon>Metazoa</taxon>
        <taxon>Ecdysozoa</taxon>
        <taxon>Nematoda</taxon>
        <taxon>Chromadorea</taxon>
        <taxon>Rhabditida</taxon>
        <taxon>Tylenchina</taxon>
        <taxon>Tylenchomorpha</taxon>
        <taxon>Sphaerularioidea</taxon>
        <taxon>Anguinidae</taxon>
        <taxon>Anguininae</taxon>
        <taxon>Ditylenchus</taxon>
    </lineage>
</organism>
<dbReference type="AlphaFoldDB" id="A0A915EUV3"/>
<sequence>MKINTLQVLEEDCGVIHINVVDSNNKIMRFSSFSDLQQELAEKVHNRVEFVIMTNVIITQEFMECFSSFNPICWSAILHIFGGKIGLSSDFFFSSINRLSGLLHCDCLELNDYSMKERMPMNEVINYLYYQSM</sequence>
<dbReference type="Proteomes" id="UP000887574">
    <property type="component" value="Unplaced"/>
</dbReference>
<evidence type="ECO:0000313" key="2">
    <source>
        <dbReference type="WBParaSite" id="jg9236"/>
    </source>
</evidence>
<evidence type="ECO:0000313" key="1">
    <source>
        <dbReference type="Proteomes" id="UP000887574"/>
    </source>
</evidence>
<proteinExistence type="predicted"/>
<keyword evidence="1" id="KW-1185">Reference proteome</keyword>
<dbReference type="WBParaSite" id="jg9236">
    <property type="protein sequence ID" value="jg9236"/>
    <property type="gene ID" value="jg9236"/>
</dbReference>
<reference evidence="2" key="1">
    <citation type="submission" date="2022-11" db="UniProtKB">
        <authorList>
            <consortium name="WormBaseParasite"/>
        </authorList>
    </citation>
    <scope>IDENTIFICATION</scope>
</reference>
<accession>A0A915EUV3</accession>
<protein>
    <submittedName>
        <fullName evidence="2">Uncharacterized protein</fullName>
    </submittedName>
</protein>
<name>A0A915EUV3_9BILA</name>